<dbReference type="AlphaFoldDB" id="A0AAW1E491"/>
<evidence type="ECO:0000256" key="1">
    <source>
        <dbReference type="SAM" id="MobiDB-lite"/>
    </source>
</evidence>
<dbReference type="EMBL" id="JBCEZU010000575">
    <property type="protein sequence ID" value="KAK9517022.1"/>
    <property type="molecule type" value="Genomic_DNA"/>
</dbReference>
<keyword evidence="3" id="KW-1185">Reference proteome</keyword>
<proteinExistence type="predicted"/>
<reference evidence="2 3" key="1">
    <citation type="journal article" date="2024" name="Genome Biol. Evol.">
        <title>Chromosome-level genome assembly of the viviparous eelpout Zoarces viviparus.</title>
        <authorList>
            <person name="Fuhrmann N."/>
            <person name="Brasseur M.V."/>
            <person name="Bakowski C.E."/>
            <person name="Podsiadlowski L."/>
            <person name="Prost S."/>
            <person name="Krehenwinkel H."/>
            <person name="Mayer C."/>
        </authorList>
    </citation>
    <scope>NUCLEOTIDE SEQUENCE [LARGE SCALE GENOMIC DNA]</scope>
    <source>
        <strain evidence="2">NO-MEL_2022_Ind0_liver</strain>
    </source>
</reference>
<organism evidence="2 3">
    <name type="scientific">Zoarces viviparus</name>
    <name type="common">Viviparous eelpout</name>
    <name type="synonym">Blennius viviparus</name>
    <dbReference type="NCBI Taxonomy" id="48416"/>
    <lineage>
        <taxon>Eukaryota</taxon>
        <taxon>Metazoa</taxon>
        <taxon>Chordata</taxon>
        <taxon>Craniata</taxon>
        <taxon>Vertebrata</taxon>
        <taxon>Euteleostomi</taxon>
        <taxon>Actinopterygii</taxon>
        <taxon>Neopterygii</taxon>
        <taxon>Teleostei</taxon>
        <taxon>Neoteleostei</taxon>
        <taxon>Acanthomorphata</taxon>
        <taxon>Eupercaria</taxon>
        <taxon>Perciformes</taxon>
        <taxon>Cottioidei</taxon>
        <taxon>Zoarcales</taxon>
        <taxon>Zoarcidae</taxon>
        <taxon>Zoarcinae</taxon>
        <taxon>Zoarces</taxon>
    </lineage>
</organism>
<accession>A0AAW1E491</accession>
<sequence length="148" mass="15737">MASSGRDTGGERLLRRPTSLFSQHCLRNAFLLAPLAPCVDALSAGCVLHVKQAADAVRKSDQEGQGGPGHKEAPLPCHPPGLASLCCHPLRSSPPTTPLITSPLDSPPFHPRFDMPPLHHPIASTRPLDHPSATLLAHAVVRLLGNKR</sequence>
<evidence type="ECO:0000313" key="3">
    <source>
        <dbReference type="Proteomes" id="UP001488805"/>
    </source>
</evidence>
<feature type="region of interest" description="Disordered" evidence="1">
    <location>
        <begin position="55"/>
        <end position="76"/>
    </location>
</feature>
<evidence type="ECO:0000313" key="2">
    <source>
        <dbReference type="EMBL" id="KAK9517022.1"/>
    </source>
</evidence>
<gene>
    <name evidence="2" type="ORF">VZT92_024918</name>
</gene>
<comment type="caution">
    <text evidence="2">The sequence shown here is derived from an EMBL/GenBank/DDBJ whole genome shotgun (WGS) entry which is preliminary data.</text>
</comment>
<dbReference type="Proteomes" id="UP001488805">
    <property type="component" value="Unassembled WGS sequence"/>
</dbReference>
<protein>
    <submittedName>
        <fullName evidence="2">Uncharacterized protein</fullName>
    </submittedName>
</protein>
<name>A0AAW1E491_ZOAVI</name>